<dbReference type="InterPro" id="IPR001007">
    <property type="entry name" value="VWF_dom"/>
</dbReference>
<accession>A0A8J4UT63</accession>
<evidence type="ECO:0000256" key="1">
    <source>
        <dbReference type="ARBA" id="ARBA00004613"/>
    </source>
</evidence>
<sequence length="157" mass="17051">CKGPLGEPMPAGSTWESNCQICTCNNQTLTEECGPKPLAPPPKCSPGSILTSDCCNNSICVEKICEYNGKKYKAGDTWRDPKSPCATFRCTTEGTEIEKTVCPQQLCPEELRVWDQDHCCYSCNTTCGVRLSKITVENCTPEVTLPICEGNCALGSL</sequence>
<dbReference type="SMART" id="SM00214">
    <property type="entry name" value="VWC"/>
    <property type="match status" value="2"/>
</dbReference>
<dbReference type="SUPFAM" id="SSF57603">
    <property type="entry name" value="FnI-like domain"/>
    <property type="match status" value="1"/>
</dbReference>
<comment type="subcellular location">
    <subcellularLocation>
        <location evidence="1">Secreted</location>
    </subcellularLocation>
</comment>
<keyword evidence="5" id="KW-1185">Reference proteome</keyword>
<organism evidence="4 5">
    <name type="scientific">Clarias magur</name>
    <name type="common">Asian catfish</name>
    <name type="synonym">Macropteronotus magur</name>
    <dbReference type="NCBI Taxonomy" id="1594786"/>
    <lineage>
        <taxon>Eukaryota</taxon>
        <taxon>Metazoa</taxon>
        <taxon>Chordata</taxon>
        <taxon>Craniata</taxon>
        <taxon>Vertebrata</taxon>
        <taxon>Euteleostomi</taxon>
        <taxon>Actinopterygii</taxon>
        <taxon>Neopterygii</taxon>
        <taxon>Teleostei</taxon>
        <taxon>Ostariophysi</taxon>
        <taxon>Siluriformes</taxon>
        <taxon>Clariidae</taxon>
        <taxon>Clarias</taxon>
    </lineage>
</organism>
<gene>
    <name evidence="4" type="ORF">DAT39_003486</name>
</gene>
<feature type="non-terminal residue" evidence="4">
    <location>
        <position position="157"/>
    </location>
</feature>
<evidence type="ECO:0000256" key="2">
    <source>
        <dbReference type="ARBA" id="ARBA00022525"/>
    </source>
</evidence>
<comment type="caution">
    <text evidence="4">The sequence shown here is derived from an EMBL/GenBank/DDBJ whole genome shotgun (WGS) entry which is preliminary data.</text>
</comment>
<proteinExistence type="predicted"/>
<feature type="domain" description="VWFC" evidence="3">
    <location>
        <begin position="1"/>
        <end position="61"/>
    </location>
</feature>
<dbReference type="PROSITE" id="PS50184">
    <property type="entry name" value="VWFC_2"/>
    <property type="match status" value="1"/>
</dbReference>
<dbReference type="AlphaFoldDB" id="A0A8J4UT63"/>
<dbReference type="PANTHER" id="PTHR47246">
    <property type="entry name" value="MUCIN-19"/>
    <property type="match status" value="1"/>
</dbReference>
<dbReference type="Proteomes" id="UP000727407">
    <property type="component" value="Unassembled WGS sequence"/>
</dbReference>
<keyword evidence="2" id="KW-0964">Secreted</keyword>
<evidence type="ECO:0000313" key="5">
    <source>
        <dbReference type="Proteomes" id="UP000727407"/>
    </source>
</evidence>
<evidence type="ECO:0000259" key="3">
    <source>
        <dbReference type="PROSITE" id="PS50184"/>
    </source>
</evidence>
<name>A0A8J4UT63_CLAMG</name>
<dbReference type="GO" id="GO:0005576">
    <property type="term" value="C:extracellular region"/>
    <property type="evidence" value="ECO:0007669"/>
    <property type="project" value="UniProtKB-SubCell"/>
</dbReference>
<protein>
    <submittedName>
        <fullName evidence="4">Mucin-2-like isoform X2</fullName>
    </submittedName>
</protein>
<feature type="non-terminal residue" evidence="4">
    <location>
        <position position="1"/>
    </location>
</feature>
<dbReference type="EMBL" id="QNUK01000028">
    <property type="protein sequence ID" value="KAF5906807.1"/>
    <property type="molecule type" value="Genomic_DNA"/>
</dbReference>
<evidence type="ECO:0000313" key="4">
    <source>
        <dbReference type="EMBL" id="KAF5906807.1"/>
    </source>
</evidence>
<dbReference type="OrthoDB" id="6262482at2759"/>
<reference evidence="4" key="1">
    <citation type="submission" date="2020-07" db="EMBL/GenBank/DDBJ databases">
        <title>Clarias magur genome sequencing, assembly and annotation.</title>
        <authorList>
            <person name="Kushwaha B."/>
            <person name="Kumar R."/>
            <person name="Das P."/>
            <person name="Joshi C.G."/>
            <person name="Kumar D."/>
            <person name="Nagpure N.S."/>
            <person name="Pandey M."/>
            <person name="Agarwal S."/>
            <person name="Srivastava S."/>
            <person name="Singh M."/>
            <person name="Sahoo L."/>
            <person name="Jayasankar P."/>
            <person name="Meher P.K."/>
            <person name="Koringa P.G."/>
            <person name="Iquebal M.A."/>
            <person name="Das S.P."/>
            <person name="Bit A."/>
            <person name="Patnaik S."/>
            <person name="Patel N."/>
            <person name="Shah T.M."/>
            <person name="Hinsu A."/>
            <person name="Jena J.K."/>
        </authorList>
    </citation>
    <scope>NUCLEOTIDE SEQUENCE</scope>
    <source>
        <strain evidence="4">CIFAMagur01</strain>
        <tissue evidence="4">Testis</tissue>
    </source>
</reference>
<dbReference type="PANTHER" id="PTHR47246:SF1">
    <property type="entry name" value="MUCIN-19"/>
    <property type="match status" value="1"/>
</dbReference>